<accession>A0A0H2RNM4</accession>
<dbReference type="InterPro" id="IPR050335">
    <property type="entry name" value="ERT1_acuK_gluconeogen_tf"/>
</dbReference>
<evidence type="ECO:0000313" key="8">
    <source>
        <dbReference type="EMBL" id="KLO06406.1"/>
    </source>
</evidence>
<evidence type="ECO:0000256" key="7">
    <source>
        <dbReference type="SAM" id="MobiDB-lite"/>
    </source>
</evidence>
<keyword evidence="4" id="KW-0238">DNA-binding</keyword>
<reference evidence="8 9" key="1">
    <citation type="submission" date="2015-04" db="EMBL/GenBank/DDBJ databases">
        <title>Complete genome sequence of Schizopora paradoxa KUC8140, a cosmopolitan wood degrader in East Asia.</title>
        <authorList>
            <consortium name="DOE Joint Genome Institute"/>
            <person name="Min B."/>
            <person name="Park H."/>
            <person name="Jang Y."/>
            <person name="Kim J.-J."/>
            <person name="Kim K.H."/>
            <person name="Pangilinan J."/>
            <person name="Lipzen A."/>
            <person name="Riley R."/>
            <person name="Grigoriev I.V."/>
            <person name="Spatafora J.W."/>
            <person name="Choi I.-G."/>
        </authorList>
    </citation>
    <scope>NUCLEOTIDE SEQUENCE [LARGE SCALE GENOMIC DNA]</scope>
    <source>
        <strain evidence="8 9">KUC8140</strain>
    </source>
</reference>
<dbReference type="GO" id="GO:0046872">
    <property type="term" value="F:metal ion binding"/>
    <property type="evidence" value="ECO:0007669"/>
    <property type="project" value="UniProtKB-KW"/>
</dbReference>
<keyword evidence="6" id="KW-0539">Nucleus</keyword>
<dbReference type="Proteomes" id="UP000053477">
    <property type="component" value="Unassembled WGS sequence"/>
</dbReference>
<dbReference type="OrthoDB" id="5575144at2759"/>
<evidence type="ECO:0000256" key="1">
    <source>
        <dbReference type="ARBA" id="ARBA00022723"/>
    </source>
</evidence>
<evidence type="ECO:0000256" key="3">
    <source>
        <dbReference type="ARBA" id="ARBA00023015"/>
    </source>
</evidence>
<evidence type="ECO:0000256" key="4">
    <source>
        <dbReference type="ARBA" id="ARBA00023125"/>
    </source>
</evidence>
<name>A0A0H2RNM4_9AGAM</name>
<keyword evidence="5" id="KW-0804">Transcription</keyword>
<keyword evidence="2" id="KW-0862">Zinc</keyword>
<dbReference type="GO" id="GO:0003677">
    <property type="term" value="F:DNA binding"/>
    <property type="evidence" value="ECO:0007669"/>
    <property type="project" value="UniProtKB-KW"/>
</dbReference>
<feature type="compositionally biased region" description="Pro residues" evidence="7">
    <location>
        <begin position="183"/>
        <end position="199"/>
    </location>
</feature>
<evidence type="ECO:0000256" key="6">
    <source>
        <dbReference type="ARBA" id="ARBA00023242"/>
    </source>
</evidence>
<evidence type="ECO:0000256" key="2">
    <source>
        <dbReference type="ARBA" id="ARBA00022833"/>
    </source>
</evidence>
<feature type="region of interest" description="Disordered" evidence="7">
    <location>
        <begin position="1"/>
        <end position="28"/>
    </location>
</feature>
<proteinExistence type="predicted"/>
<dbReference type="PANTHER" id="PTHR47659">
    <property type="entry name" value="ZN(II)2CYS6 TRANSCRIPTION FACTOR (EUROFUNG)-RELATED"/>
    <property type="match status" value="1"/>
</dbReference>
<feature type="region of interest" description="Disordered" evidence="7">
    <location>
        <begin position="145"/>
        <end position="203"/>
    </location>
</feature>
<feature type="region of interest" description="Disordered" evidence="7">
    <location>
        <begin position="268"/>
        <end position="356"/>
    </location>
</feature>
<gene>
    <name evidence="8" type="ORF">SCHPADRAFT_691677</name>
</gene>
<organism evidence="8 9">
    <name type="scientific">Schizopora paradoxa</name>
    <dbReference type="NCBI Taxonomy" id="27342"/>
    <lineage>
        <taxon>Eukaryota</taxon>
        <taxon>Fungi</taxon>
        <taxon>Dikarya</taxon>
        <taxon>Basidiomycota</taxon>
        <taxon>Agaricomycotina</taxon>
        <taxon>Agaricomycetes</taxon>
        <taxon>Hymenochaetales</taxon>
        <taxon>Schizoporaceae</taxon>
        <taxon>Schizopora</taxon>
    </lineage>
</organism>
<keyword evidence="1" id="KW-0479">Metal-binding</keyword>
<evidence type="ECO:0008006" key="10">
    <source>
        <dbReference type="Google" id="ProtNLM"/>
    </source>
</evidence>
<dbReference type="InParanoid" id="A0A0H2RNM4"/>
<dbReference type="AlphaFoldDB" id="A0A0H2RNM4"/>
<evidence type="ECO:0000256" key="5">
    <source>
        <dbReference type="ARBA" id="ARBA00023163"/>
    </source>
</evidence>
<feature type="compositionally biased region" description="Basic residues" evidence="7">
    <location>
        <begin position="146"/>
        <end position="161"/>
    </location>
</feature>
<dbReference type="EMBL" id="KQ086210">
    <property type="protein sequence ID" value="KLO06406.1"/>
    <property type="molecule type" value="Genomic_DNA"/>
</dbReference>
<keyword evidence="3" id="KW-0805">Transcription regulation</keyword>
<dbReference type="PANTHER" id="PTHR47659:SF7">
    <property type="entry name" value="FUNGAL TRANSCRIPTIONAL REGULATORY PROTEIN, N-TERMINAL DOMAIN-CONTAINING PROTEIN"/>
    <property type="match status" value="1"/>
</dbReference>
<keyword evidence="9" id="KW-1185">Reference proteome</keyword>
<protein>
    <recommendedName>
        <fullName evidence="10">Zn(2)-C6 fungal-type domain-containing protein</fullName>
    </recommendedName>
</protein>
<feature type="compositionally biased region" description="Low complexity" evidence="7">
    <location>
        <begin position="8"/>
        <end position="22"/>
    </location>
</feature>
<evidence type="ECO:0000313" key="9">
    <source>
        <dbReference type="Proteomes" id="UP000053477"/>
    </source>
</evidence>
<dbReference type="STRING" id="27342.A0A0H2RNM4"/>
<sequence length="356" mass="37643">MSEQNKSPTQAAAESPQQPPAQVYTVQQPGVAPYTPYGSYYPYAAPPTDGNGHPTDPNAHAGAYMMAFPPPPPGMIYAYPTAQGYPTLPFAPGMTLPAALARPKRKQVKTACTNCAAACKRCDDARPCERCCKYRLADSCVDGHRKERRKGVKRGPYKRKGKETSPDPEGEANYEGIPAETPDTPPAPPPPPPPPPPPTTGFYPSYFYPPSFVPIGPDGQPMQADANGQPVMHPHPQYYPLHPAYAPFAAYPHPAGAGYPMMPPGHMAPMAPQPGPPADGDNATGATVASPPKSNGSNKDSNGNDKESQGDSPPRRKRQRVNANAGGKDDNGPTKRAPKRPAAQAIVVAEPAGTSV</sequence>
<feature type="compositionally biased region" description="Low complexity" evidence="7">
    <location>
        <begin position="290"/>
        <end position="301"/>
    </location>
</feature>